<evidence type="ECO:0000256" key="1">
    <source>
        <dbReference type="SAM" id="Phobius"/>
    </source>
</evidence>
<evidence type="ECO:0000313" key="2">
    <source>
        <dbReference type="EMBL" id="SJM62124.1"/>
    </source>
</evidence>
<sequence length="63" mass="6648">MNPTTLGLAVAAVLGWAALTHGFGGFLLMAVFLAVGSLVGRFLDGRLDMRRVRDALTGRRSSS</sequence>
<accession>A0A1R4G1S3</accession>
<dbReference type="RefSeq" id="WP_086997531.1">
    <property type="nucleotide sequence ID" value="NZ_FUHW01000026.1"/>
</dbReference>
<organism evidence="2 3">
    <name type="scientific">Arthrobacter rhombi</name>
    <dbReference type="NCBI Taxonomy" id="71253"/>
    <lineage>
        <taxon>Bacteria</taxon>
        <taxon>Bacillati</taxon>
        <taxon>Actinomycetota</taxon>
        <taxon>Actinomycetes</taxon>
        <taxon>Micrococcales</taxon>
        <taxon>Micrococcaceae</taxon>
        <taxon>Arthrobacter</taxon>
    </lineage>
</organism>
<gene>
    <name evidence="2" type="ORF">FM101_07160</name>
</gene>
<protein>
    <recommendedName>
        <fullName evidence="4">Small integral membrane protein</fullName>
    </recommendedName>
</protein>
<proteinExistence type="predicted"/>
<keyword evidence="1" id="KW-0812">Transmembrane</keyword>
<evidence type="ECO:0008006" key="4">
    <source>
        <dbReference type="Google" id="ProtNLM"/>
    </source>
</evidence>
<feature type="transmembrane region" description="Helical" evidence="1">
    <location>
        <begin position="27"/>
        <end position="43"/>
    </location>
</feature>
<reference evidence="2 3" key="1">
    <citation type="submission" date="2017-02" db="EMBL/GenBank/DDBJ databases">
        <authorList>
            <person name="Peterson S.W."/>
        </authorList>
    </citation>
    <scope>NUCLEOTIDE SEQUENCE [LARGE SCALE GENOMIC DNA]</scope>
    <source>
        <strain evidence="2 3">B Ar 00.02</strain>
    </source>
</reference>
<keyword evidence="1" id="KW-0472">Membrane</keyword>
<dbReference type="AlphaFoldDB" id="A0A1R4G1S3"/>
<name>A0A1R4G1S3_9MICC</name>
<keyword evidence="1" id="KW-1133">Transmembrane helix</keyword>
<dbReference type="Proteomes" id="UP000195913">
    <property type="component" value="Unassembled WGS sequence"/>
</dbReference>
<dbReference type="EMBL" id="FUHW01000026">
    <property type="protein sequence ID" value="SJM62124.1"/>
    <property type="molecule type" value="Genomic_DNA"/>
</dbReference>
<keyword evidence="3" id="KW-1185">Reference proteome</keyword>
<evidence type="ECO:0000313" key="3">
    <source>
        <dbReference type="Proteomes" id="UP000195913"/>
    </source>
</evidence>